<name>A0A8J3QYX5_9ACTN</name>
<organism evidence="4 5">
    <name type="scientific">Rugosimonospora africana</name>
    <dbReference type="NCBI Taxonomy" id="556532"/>
    <lineage>
        <taxon>Bacteria</taxon>
        <taxon>Bacillati</taxon>
        <taxon>Actinomycetota</taxon>
        <taxon>Actinomycetes</taxon>
        <taxon>Micromonosporales</taxon>
        <taxon>Micromonosporaceae</taxon>
        <taxon>Rugosimonospora</taxon>
    </lineage>
</organism>
<evidence type="ECO:0000256" key="1">
    <source>
        <dbReference type="ARBA" id="ARBA00022679"/>
    </source>
</evidence>
<protein>
    <submittedName>
        <fullName evidence="4">1-acyl-sn-glycerol-3-phosphate acyltransferase</fullName>
    </submittedName>
</protein>
<dbReference type="SUPFAM" id="SSF69593">
    <property type="entry name" value="Glycerol-3-phosphate (1)-acyltransferase"/>
    <property type="match status" value="1"/>
</dbReference>
<dbReference type="CDD" id="cd07989">
    <property type="entry name" value="LPLAT_AGPAT-like"/>
    <property type="match status" value="1"/>
</dbReference>
<dbReference type="RefSeq" id="WP_203923389.1">
    <property type="nucleotide sequence ID" value="NZ_BONZ01000087.1"/>
</dbReference>
<feature type="domain" description="Phospholipid/glycerol acyltransferase" evidence="3">
    <location>
        <begin position="36"/>
        <end position="155"/>
    </location>
</feature>
<evidence type="ECO:0000313" key="4">
    <source>
        <dbReference type="EMBL" id="GIH19950.1"/>
    </source>
</evidence>
<dbReference type="Pfam" id="PF01553">
    <property type="entry name" value="Acyltransferase"/>
    <property type="match status" value="1"/>
</dbReference>
<evidence type="ECO:0000259" key="3">
    <source>
        <dbReference type="SMART" id="SM00563"/>
    </source>
</evidence>
<dbReference type="InterPro" id="IPR002123">
    <property type="entry name" value="Plipid/glycerol_acylTrfase"/>
</dbReference>
<evidence type="ECO:0000256" key="2">
    <source>
        <dbReference type="ARBA" id="ARBA00023315"/>
    </source>
</evidence>
<dbReference type="EMBL" id="BONZ01000087">
    <property type="protein sequence ID" value="GIH19950.1"/>
    <property type="molecule type" value="Genomic_DNA"/>
</dbReference>
<gene>
    <name evidence="4" type="ORF">Raf01_81220</name>
</gene>
<dbReference type="AlphaFoldDB" id="A0A8J3QYX5"/>
<dbReference type="GO" id="GO:0006654">
    <property type="term" value="P:phosphatidic acid biosynthetic process"/>
    <property type="evidence" value="ECO:0007669"/>
    <property type="project" value="TreeGrafter"/>
</dbReference>
<accession>A0A8J3QYX5</accession>
<dbReference type="GO" id="GO:0005886">
    <property type="term" value="C:plasma membrane"/>
    <property type="evidence" value="ECO:0007669"/>
    <property type="project" value="TreeGrafter"/>
</dbReference>
<keyword evidence="2 4" id="KW-0012">Acyltransferase</keyword>
<keyword evidence="1" id="KW-0808">Transferase</keyword>
<sequence>MSALYTLGRYTVSPVVRGLWRPWTDGLANIPAEGPAVLASNHLSVADSVFLPILSPREITFLAKAEYFTGDGLRGRATAAFMRGVRQIPVERGNGRAALSALEIALTVLKNGDLFGIYPEGTRSPDGKLHRGHTGIARIVLDARVPVIPVAMINTDKVQPIGARLPRLGHAIGVRVGPALDYSAQADGPRNPKLLREITDDIMAHIRRLSGQDYVDRYASRDKAPG</sequence>
<comment type="caution">
    <text evidence="4">The sequence shown here is derived from an EMBL/GenBank/DDBJ whole genome shotgun (WGS) entry which is preliminary data.</text>
</comment>
<dbReference type="PANTHER" id="PTHR10434">
    <property type="entry name" value="1-ACYL-SN-GLYCEROL-3-PHOSPHATE ACYLTRANSFERASE"/>
    <property type="match status" value="1"/>
</dbReference>
<dbReference type="Proteomes" id="UP000642748">
    <property type="component" value="Unassembled WGS sequence"/>
</dbReference>
<reference evidence="4" key="1">
    <citation type="submission" date="2021-01" db="EMBL/GenBank/DDBJ databases">
        <title>Whole genome shotgun sequence of Rugosimonospora africana NBRC 104875.</title>
        <authorList>
            <person name="Komaki H."/>
            <person name="Tamura T."/>
        </authorList>
    </citation>
    <scope>NUCLEOTIDE SEQUENCE</scope>
    <source>
        <strain evidence="4">NBRC 104875</strain>
    </source>
</reference>
<proteinExistence type="predicted"/>
<dbReference type="SMART" id="SM00563">
    <property type="entry name" value="PlsC"/>
    <property type="match status" value="1"/>
</dbReference>
<evidence type="ECO:0000313" key="5">
    <source>
        <dbReference type="Proteomes" id="UP000642748"/>
    </source>
</evidence>
<keyword evidence="5" id="KW-1185">Reference proteome</keyword>
<dbReference type="GO" id="GO:0003841">
    <property type="term" value="F:1-acylglycerol-3-phosphate O-acyltransferase activity"/>
    <property type="evidence" value="ECO:0007669"/>
    <property type="project" value="TreeGrafter"/>
</dbReference>
<dbReference type="PANTHER" id="PTHR10434:SF11">
    <property type="entry name" value="1-ACYL-SN-GLYCEROL-3-PHOSPHATE ACYLTRANSFERASE"/>
    <property type="match status" value="1"/>
</dbReference>